<keyword evidence="4" id="KW-0378">Hydrolase</keyword>
<proteinExistence type="inferred from homology"/>
<dbReference type="InterPro" id="IPR015883">
    <property type="entry name" value="Glyco_hydro_20_cat"/>
</dbReference>
<dbReference type="PANTHER" id="PTHR22600">
    <property type="entry name" value="BETA-HEXOSAMINIDASE"/>
    <property type="match status" value="1"/>
</dbReference>
<dbReference type="Gene3D" id="3.30.379.10">
    <property type="entry name" value="Chitobiase/beta-hexosaminidase domain 2-like"/>
    <property type="match status" value="1"/>
</dbReference>
<feature type="chain" id="PRO_5015596352" description="beta-N-acetylhexosaminidase" evidence="7">
    <location>
        <begin position="30"/>
        <end position="534"/>
    </location>
</feature>
<dbReference type="InterPro" id="IPR015882">
    <property type="entry name" value="HEX_bac_N"/>
</dbReference>
<evidence type="ECO:0000256" key="1">
    <source>
        <dbReference type="ARBA" id="ARBA00001231"/>
    </source>
</evidence>
<dbReference type="InterPro" id="IPR017853">
    <property type="entry name" value="GH"/>
</dbReference>
<dbReference type="InterPro" id="IPR025705">
    <property type="entry name" value="Beta_hexosaminidase_sua/sub"/>
</dbReference>
<dbReference type="Pfam" id="PF02838">
    <property type="entry name" value="Glyco_hydro_20b"/>
    <property type="match status" value="1"/>
</dbReference>
<evidence type="ECO:0000256" key="6">
    <source>
        <dbReference type="PIRSR" id="PIRSR625705-1"/>
    </source>
</evidence>
<accession>A0A2S6GTI7</accession>
<dbReference type="InterPro" id="IPR029018">
    <property type="entry name" value="Hex-like_dom2"/>
</dbReference>
<dbReference type="SUPFAM" id="SSF55545">
    <property type="entry name" value="beta-N-acetylhexosaminidase-like domain"/>
    <property type="match status" value="1"/>
</dbReference>
<gene>
    <name evidence="10" type="ORF">CLV40_105226</name>
</gene>
<dbReference type="CDD" id="cd06568">
    <property type="entry name" value="GH20_SpHex_like"/>
    <property type="match status" value="1"/>
</dbReference>
<evidence type="ECO:0000256" key="7">
    <source>
        <dbReference type="SAM" id="SignalP"/>
    </source>
</evidence>
<dbReference type="RefSeq" id="WP_245931234.1">
    <property type="nucleotide sequence ID" value="NZ_CP154825.1"/>
</dbReference>
<comment type="similarity">
    <text evidence="2">Belongs to the glycosyl hydrolase 20 family.</text>
</comment>
<dbReference type="Pfam" id="PF00728">
    <property type="entry name" value="Glyco_hydro_20"/>
    <property type="match status" value="1"/>
</dbReference>
<evidence type="ECO:0000313" key="11">
    <source>
        <dbReference type="Proteomes" id="UP000239203"/>
    </source>
</evidence>
<dbReference type="Gene3D" id="3.20.20.80">
    <property type="entry name" value="Glycosidases"/>
    <property type="match status" value="1"/>
</dbReference>
<dbReference type="PANTHER" id="PTHR22600:SF57">
    <property type="entry name" value="BETA-N-ACETYLHEXOSAMINIDASE"/>
    <property type="match status" value="1"/>
</dbReference>
<sequence length="534" mass="58008">MIHLARRSRAWSAALVVVSGVLVAGPAPAASAQPAFSTLDTLLPKPVSVRARPGASFRLDQATTVSVPPGAGEVREVADLLGSELRPATGYALPVVTSAAARPNTISLRLTGDEREIGPEGYRLDVTPGGVTVEGATAAGLRNGAQTVKQLLPARIESERRQPGPWTVPGARVVDRPRYAYRGVMLDVARYFYPPDAVRRFIDQVSTYKYNHLHLHLTDDQGWRIQIDSWPRLATYGGSTATGGGPGGYYTKAEYRDLVEYARRRGVTVVPEIDIPGHTTAALASYAELNCDGVAPPLYTGYDTGFSSLCLGRPVVDRFVDDVIREVAALTPGQYVHVGGDEVQGTPEADYVAFMDRAAATVAKYGKRPMGWNSALEGRTPWGPGSVSQYWYAWPDDPTAVRSAAQGAKLLLSPANRAYLDMKYTVDAPKYGQTWAGLVEAADAYGWDPDAAITDLPTASVLGVEATMFTQVTPDEKSLQFMLFPRLPELAEVAWTPKTAQNWTDARVRVAAQAERWDLWGVNYYRSPQIPWPN</sequence>
<dbReference type="GO" id="GO:0004563">
    <property type="term" value="F:beta-N-acetylhexosaminidase activity"/>
    <property type="evidence" value="ECO:0007669"/>
    <property type="project" value="UniProtKB-EC"/>
</dbReference>
<keyword evidence="7" id="KW-0732">Signal</keyword>
<evidence type="ECO:0000259" key="8">
    <source>
        <dbReference type="Pfam" id="PF00728"/>
    </source>
</evidence>
<feature type="domain" description="Beta-hexosaminidase bacterial type N-terminal" evidence="9">
    <location>
        <begin position="42"/>
        <end position="175"/>
    </location>
</feature>
<dbReference type="AlphaFoldDB" id="A0A2S6GTI7"/>
<evidence type="ECO:0000259" key="9">
    <source>
        <dbReference type="Pfam" id="PF02838"/>
    </source>
</evidence>
<comment type="caution">
    <text evidence="10">The sequence shown here is derived from an EMBL/GenBank/DDBJ whole genome shotgun (WGS) entry which is preliminary data.</text>
</comment>
<reference evidence="10 11" key="1">
    <citation type="submission" date="2018-02" db="EMBL/GenBank/DDBJ databases">
        <title>Genomic Encyclopedia of Archaeal and Bacterial Type Strains, Phase II (KMG-II): from individual species to whole genera.</title>
        <authorList>
            <person name="Goeker M."/>
        </authorList>
    </citation>
    <scope>NUCLEOTIDE SEQUENCE [LARGE SCALE GENOMIC DNA]</scope>
    <source>
        <strain evidence="10 11">YU 961-1</strain>
    </source>
</reference>
<keyword evidence="11" id="KW-1185">Reference proteome</keyword>
<dbReference type="GO" id="GO:0030203">
    <property type="term" value="P:glycosaminoglycan metabolic process"/>
    <property type="evidence" value="ECO:0007669"/>
    <property type="project" value="TreeGrafter"/>
</dbReference>
<organism evidence="10 11">
    <name type="scientific">Actinokineospora auranticolor</name>
    <dbReference type="NCBI Taxonomy" id="155976"/>
    <lineage>
        <taxon>Bacteria</taxon>
        <taxon>Bacillati</taxon>
        <taxon>Actinomycetota</taxon>
        <taxon>Actinomycetes</taxon>
        <taxon>Pseudonocardiales</taxon>
        <taxon>Pseudonocardiaceae</taxon>
        <taxon>Actinokineospora</taxon>
    </lineage>
</organism>
<feature type="signal peptide" evidence="7">
    <location>
        <begin position="1"/>
        <end position="29"/>
    </location>
</feature>
<dbReference type="EMBL" id="PTIX01000005">
    <property type="protein sequence ID" value="PPK68497.1"/>
    <property type="molecule type" value="Genomic_DNA"/>
</dbReference>
<dbReference type="Proteomes" id="UP000239203">
    <property type="component" value="Unassembled WGS sequence"/>
</dbReference>
<evidence type="ECO:0000256" key="4">
    <source>
        <dbReference type="ARBA" id="ARBA00022801"/>
    </source>
</evidence>
<dbReference type="GO" id="GO:0016020">
    <property type="term" value="C:membrane"/>
    <property type="evidence" value="ECO:0007669"/>
    <property type="project" value="TreeGrafter"/>
</dbReference>
<evidence type="ECO:0000256" key="3">
    <source>
        <dbReference type="ARBA" id="ARBA00012663"/>
    </source>
</evidence>
<evidence type="ECO:0000256" key="2">
    <source>
        <dbReference type="ARBA" id="ARBA00006285"/>
    </source>
</evidence>
<feature type="domain" description="Glycoside hydrolase family 20 catalytic" evidence="8">
    <location>
        <begin position="179"/>
        <end position="497"/>
    </location>
</feature>
<protein>
    <recommendedName>
        <fullName evidence="3">beta-N-acetylhexosaminidase</fullName>
        <ecNumber evidence="3">3.2.1.52</ecNumber>
    </recommendedName>
</protein>
<comment type="catalytic activity">
    <reaction evidence="1">
        <text>Hydrolysis of terminal non-reducing N-acetyl-D-hexosamine residues in N-acetyl-beta-D-hexosaminides.</text>
        <dbReference type="EC" id="3.2.1.52"/>
    </reaction>
</comment>
<feature type="active site" description="Proton donor" evidence="6">
    <location>
        <position position="342"/>
    </location>
</feature>
<name>A0A2S6GTI7_9PSEU</name>
<evidence type="ECO:0000313" key="10">
    <source>
        <dbReference type="EMBL" id="PPK68497.1"/>
    </source>
</evidence>
<dbReference type="SUPFAM" id="SSF51445">
    <property type="entry name" value="(Trans)glycosidases"/>
    <property type="match status" value="1"/>
</dbReference>
<dbReference type="PRINTS" id="PR00738">
    <property type="entry name" value="GLHYDRLASE20"/>
</dbReference>
<dbReference type="GO" id="GO:0005975">
    <property type="term" value="P:carbohydrate metabolic process"/>
    <property type="evidence" value="ECO:0007669"/>
    <property type="project" value="InterPro"/>
</dbReference>
<keyword evidence="5" id="KW-0326">Glycosidase</keyword>
<dbReference type="EC" id="3.2.1.52" evidence="3"/>
<evidence type="ECO:0000256" key="5">
    <source>
        <dbReference type="ARBA" id="ARBA00023295"/>
    </source>
</evidence>